<dbReference type="EMBL" id="JADFFL010000004">
    <property type="protein sequence ID" value="MBE9662574.1"/>
    <property type="molecule type" value="Genomic_DNA"/>
</dbReference>
<organism evidence="1 2">
    <name type="scientific">Mucilaginibacter myungsuensis</name>
    <dbReference type="NCBI Taxonomy" id="649104"/>
    <lineage>
        <taxon>Bacteria</taxon>
        <taxon>Pseudomonadati</taxon>
        <taxon>Bacteroidota</taxon>
        <taxon>Sphingobacteriia</taxon>
        <taxon>Sphingobacteriales</taxon>
        <taxon>Sphingobacteriaceae</taxon>
        <taxon>Mucilaginibacter</taxon>
    </lineage>
</organism>
<keyword evidence="2" id="KW-1185">Reference proteome</keyword>
<comment type="caution">
    <text evidence="1">The sequence shown here is derived from an EMBL/GenBank/DDBJ whole genome shotgun (WGS) entry which is preliminary data.</text>
</comment>
<evidence type="ECO:0000313" key="1">
    <source>
        <dbReference type="EMBL" id="MBE9662574.1"/>
    </source>
</evidence>
<protein>
    <submittedName>
        <fullName evidence="1">Uncharacterized protein</fullName>
    </submittedName>
</protein>
<gene>
    <name evidence="1" type="ORF">IRJ16_11835</name>
</gene>
<name>A0A929KVW7_9SPHI</name>
<sequence>MPTITSAQKMMYAKFRNGIFKTTSSVSGTILITRHGNYQSELSNKGIKMEFEVKWLSDHTYTLKPTSETIKRYKIPTKALLTVTMGKVSGNKFFQITSSNLNDRRAGSEVIKVGE</sequence>
<reference evidence="1" key="1">
    <citation type="submission" date="2020-10" db="EMBL/GenBank/DDBJ databases">
        <title>Mucilaginibacter mali sp. nov., isolated from rhizosphere soil of apple orchard.</title>
        <authorList>
            <person name="Lee J.-S."/>
            <person name="Kim H.S."/>
            <person name="Kim J.-S."/>
        </authorList>
    </citation>
    <scope>NUCLEOTIDE SEQUENCE</scope>
    <source>
        <strain evidence="1">KCTC 22746</strain>
    </source>
</reference>
<dbReference type="Proteomes" id="UP000622475">
    <property type="component" value="Unassembled WGS sequence"/>
</dbReference>
<accession>A0A929KVW7</accession>
<proteinExistence type="predicted"/>
<dbReference type="RefSeq" id="WP_194111790.1">
    <property type="nucleotide sequence ID" value="NZ_JADFFL010000004.1"/>
</dbReference>
<dbReference type="AlphaFoldDB" id="A0A929KVW7"/>
<evidence type="ECO:0000313" key="2">
    <source>
        <dbReference type="Proteomes" id="UP000622475"/>
    </source>
</evidence>